<protein>
    <recommendedName>
        <fullName evidence="3">STAS/SEC14 domain-containing protein</fullName>
    </recommendedName>
</protein>
<evidence type="ECO:0000313" key="1">
    <source>
        <dbReference type="EMBL" id="MBB6071624.1"/>
    </source>
</evidence>
<dbReference type="Proteomes" id="UP000582837">
    <property type="component" value="Unassembled WGS sequence"/>
</dbReference>
<organism evidence="1 2">
    <name type="scientific">Longimicrobium terrae</name>
    <dbReference type="NCBI Taxonomy" id="1639882"/>
    <lineage>
        <taxon>Bacteria</taxon>
        <taxon>Pseudomonadati</taxon>
        <taxon>Gemmatimonadota</taxon>
        <taxon>Longimicrobiia</taxon>
        <taxon>Longimicrobiales</taxon>
        <taxon>Longimicrobiaceae</taxon>
        <taxon>Longimicrobium</taxon>
    </lineage>
</organism>
<comment type="caution">
    <text evidence="1">The sequence shown here is derived from an EMBL/GenBank/DDBJ whole genome shotgun (WGS) entry which is preliminary data.</text>
</comment>
<sequence>MPLAETPPRVRFIEHAGARILLIDLSHLQNEADILEQIERVRELVARQPPASVRTLSNVTGARYSPPVMDALKKLTVHNKPYVTAAAVVGMAGVHKVLFRAVLLFSRRVMESFDDLEPAKEWLAKQS</sequence>
<dbReference type="AlphaFoldDB" id="A0A841H0Y9"/>
<accession>A0A841H0Y9</accession>
<dbReference type="EMBL" id="JACHIA010000009">
    <property type="protein sequence ID" value="MBB6071624.1"/>
    <property type="molecule type" value="Genomic_DNA"/>
</dbReference>
<proteinExistence type="predicted"/>
<evidence type="ECO:0000313" key="2">
    <source>
        <dbReference type="Proteomes" id="UP000582837"/>
    </source>
</evidence>
<dbReference type="RefSeq" id="WP_170034887.1">
    <property type="nucleotide sequence ID" value="NZ_JABDTL010000001.1"/>
</dbReference>
<keyword evidence="2" id="KW-1185">Reference proteome</keyword>
<gene>
    <name evidence="1" type="ORF">HNQ61_003252</name>
</gene>
<reference evidence="1 2" key="1">
    <citation type="submission" date="2020-08" db="EMBL/GenBank/DDBJ databases">
        <title>Genomic Encyclopedia of Type Strains, Phase IV (KMG-IV): sequencing the most valuable type-strain genomes for metagenomic binning, comparative biology and taxonomic classification.</title>
        <authorList>
            <person name="Goeker M."/>
        </authorList>
    </citation>
    <scope>NUCLEOTIDE SEQUENCE [LARGE SCALE GENOMIC DNA]</scope>
    <source>
        <strain evidence="1 2">DSM 29007</strain>
    </source>
</reference>
<name>A0A841H0Y9_9BACT</name>
<evidence type="ECO:0008006" key="3">
    <source>
        <dbReference type="Google" id="ProtNLM"/>
    </source>
</evidence>